<proteinExistence type="predicted"/>
<evidence type="ECO:0000256" key="1">
    <source>
        <dbReference type="SAM" id="MobiDB-lite"/>
    </source>
</evidence>
<keyword evidence="3" id="KW-1185">Reference proteome</keyword>
<feature type="non-terminal residue" evidence="2">
    <location>
        <position position="1"/>
    </location>
</feature>
<dbReference type="AlphaFoldDB" id="A0A0D2LNW9"/>
<organism evidence="2 3">
    <name type="scientific">Hypholoma sublateritium (strain FD-334 SS-4)</name>
    <dbReference type="NCBI Taxonomy" id="945553"/>
    <lineage>
        <taxon>Eukaryota</taxon>
        <taxon>Fungi</taxon>
        <taxon>Dikarya</taxon>
        <taxon>Basidiomycota</taxon>
        <taxon>Agaricomycotina</taxon>
        <taxon>Agaricomycetes</taxon>
        <taxon>Agaricomycetidae</taxon>
        <taxon>Agaricales</taxon>
        <taxon>Agaricineae</taxon>
        <taxon>Strophariaceae</taxon>
        <taxon>Hypholoma</taxon>
    </lineage>
</organism>
<name>A0A0D2LNW9_HYPSF</name>
<gene>
    <name evidence="2" type="ORF">HYPSUDRAFT_210458</name>
</gene>
<feature type="region of interest" description="Disordered" evidence="1">
    <location>
        <begin position="1"/>
        <end position="22"/>
    </location>
</feature>
<reference evidence="3" key="1">
    <citation type="submission" date="2014-04" db="EMBL/GenBank/DDBJ databases">
        <title>Evolutionary Origins and Diversification of the Mycorrhizal Mutualists.</title>
        <authorList>
            <consortium name="DOE Joint Genome Institute"/>
            <consortium name="Mycorrhizal Genomics Consortium"/>
            <person name="Kohler A."/>
            <person name="Kuo A."/>
            <person name="Nagy L.G."/>
            <person name="Floudas D."/>
            <person name="Copeland A."/>
            <person name="Barry K.W."/>
            <person name="Cichocki N."/>
            <person name="Veneault-Fourrey C."/>
            <person name="LaButti K."/>
            <person name="Lindquist E.A."/>
            <person name="Lipzen A."/>
            <person name="Lundell T."/>
            <person name="Morin E."/>
            <person name="Murat C."/>
            <person name="Riley R."/>
            <person name="Ohm R."/>
            <person name="Sun H."/>
            <person name="Tunlid A."/>
            <person name="Henrissat B."/>
            <person name="Grigoriev I.V."/>
            <person name="Hibbett D.S."/>
            <person name="Martin F."/>
        </authorList>
    </citation>
    <scope>NUCLEOTIDE SEQUENCE [LARGE SCALE GENOMIC DNA]</scope>
    <source>
        <strain evidence="3">FD-334 SS-4</strain>
    </source>
</reference>
<protein>
    <submittedName>
        <fullName evidence="2">Uncharacterized protein</fullName>
    </submittedName>
</protein>
<dbReference type="EMBL" id="KN818214">
    <property type="protein sequence ID" value="KJA12513.1"/>
    <property type="molecule type" value="Genomic_DNA"/>
</dbReference>
<evidence type="ECO:0000313" key="2">
    <source>
        <dbReference type="EMBL" id="KJA12513.1"/>
    </source>
</evidence>
<evidence type="ECO:0000313" key="3">
    <source>
        <dbReference type="Proteomes" id="UP000054270"/>
    </source>
</evidence>
<accession>A0A0D2LNW9</accession>
<dbReference type="Proteomes" id="UP000054270">
    <property type="component" value="Unassembled WGS sequence"/>
</dbReference>
<sequence>NIFLDLEAIARDDDDTEEGPYDREFLVEDSEDQVYSDFTDEAHPVVYSRYERAEEAGEHTMATVSPRSRGL</sequence>